<evidence type="ECO:0000313" key="1">
    <source>
        <dbReference type="EMBL" id="AVK76660.1"/>
    </source>
</evidence>
<dbReference type="GeneID" id="36843373"/>
<protein>
    <recommendedName>
        <fullName evidence="2">F-box incomplete domain containing protein</fullName>
    </recommendedName>
</protein>
<reference evidence="1" key="1">
    <citation type="journal article" date="2018" name="Nat. Commun.">
        <title>Diversity and evolution of the emerging Pandoraviridae family.</title>
        <authorList>
            <person name="Legendre M."/>
            <person name="Fabre E."/>
            <person name="Poirot O."/>
            <person name="Jeudy S."/>
            <person name="Lartigue A."/>
            <person name="Alempic J.M."/>
            <person name="Beucher L."/>
            <person name="Philippe N."/>
            <person name="Bertaux L."/>
            <person name="Christo-Foroux E."/>
            <person name="Labadie K."/>
            <person name="Coute Y."/>
            <person name="Abergel C."/>
            <person name="Claverie J.M."/>
        </authorList>
    </citation>
    <scope>NUCLEOTIDE SEQUENCE [LARGE SCALE GENOMIC DNA]</scope>
    <source>
        <strain evidence="1">Neocaledonia</strain>
    </source>
</reference>
<organism evidence="1">
    <name type="scientific">Pandoravirus neocaledonia</name>
    <dbReference type="NCBI Taxonomy" id="2107708"/>
    <lineage>
        <taxon>Viruses</taxon>
        <taxon>Pandoravirus</taxon>
    </lineage>
</organism>
<dbReference type="RefSeq" id="YP_009482663.1">
    <property type="nucleotide sequence ID" value="NC_037666.1"/>
</dbReference>
<sequence>MRVADVSALPSEMWHLTLTHLDATWKPVAAHVCSTWRALIPAEHRRLDVKAARALWRILDACPSADGIRSWSMIVSRAARALDLGIEIKRLSTHRDDADRLVKRLDDGDVTLDDVLVAAAHLNSRSLVDAVVSFLIDTAPYSPGRDKSGPEWEAARERAYRRISSARALLIAARCRATRFISGLHQWVRYRRLLPLHEDFWLDAVDSAYRSVILAGDVEAFLALRFARVECNLHTLNAALDDPSCVPVDPATWVSAVSRQYCTQCLCWIEGIPMLEPLCDDCADKDRMGG</sequence>
<dbReference type="KEGG" id="vg:36843373"/>
<accession>A0A2U7UEB8</accession>
<name>A0A2U7UEB8_9VIRU</name>
<gene>
    <name evidence="1" type="ORF">pneo_cds_1053</name>
</gene>
<dbReference type="Proteomes" id="UP000249287">
    <property type="component" value="Segment"/>
</dbReference>
<dbReference type="InterPro" id="IPR036047">
    <property type="entry name" value="F-box-like_dom_sf"/>
</dbReference>
<dbReference type="EMBL" id="MG011690">
    <property type="protein sequence ID" value="AVK76660.1"/>
    <property type="molecule type" value="Genomic_DNA"/>
</dbReference>
<proteinExistence type="predicted"/>
<dbReference type="SUPFAM" id="SSF81383">
    <property type="entry name" value="F-box domain"/>
    <property type="match status" value="1"/>
</dbReference>
<evidence type="ECO:0008006" key="2">
    <source>
        <dbReference type="Google" id="ProtNLM"/>
    </source>
</evidence>